<evidence type="ECO:0000256" key="6">
    <source>
        <dbReference type="HAMAP-Rule" id="MF_00020"/>
    </source>
</evidence>
<evidence type="ECO:0000256" key="7">
    <source>
        <dbReference type="RuleBase" id="RU003835"/>
    </source>
</evidence>
<dbReference type="Pfam" id="PF00871">
    <property type="entry name" value="Acetate_kinase"/>
    <property type="match status" value="1"/>
</dbReference>
<dbReference type="InterPro" id="IPR043129">
    <property type="entry name" value="ATPase_NBD"/>
</dbReference>
<dbReference type="PANTHER" id="PTHR21060:SF15">
    <property type="entry name" value="ACETATE KINASE-RELATED"/>
    <property type="match status" value="1"/>
</dbReference>
<comment type="cofactor">
    <cofactor evidence="6">
        <name>Mg(2+)</name>
        <dbReference type="ChEBI" id="CHEBI:18420"/>
    </cofactor>
    <cofactor evidence="6">
        <name>Mn(2+)</name>
        <dbReference type="ChEBI" id="CHEBI:29035"/>
    </cofactor>
    <text evidence="6">Mg(2+). Can also accept Mn(2+).</text>
</comment>
<keyword evidence="2 6" id="KW-0808">Transferase</keyword>
<dbReference type="InterPro" id="IPR004372">
    <property type="entry name" value="Ac/propionate_kinase"/>
</dbReference>
<comment type="subcellular location">
    <subcellularLocation>
        <location evidence="6">Cytoplasm</location>
    </subcellularLocation>
</comment>
<feature type="binding site" evidence="6">
    <location>
        <position position="91"/>
    </location>
    <ligand>
        <name>substrate</name>
    </ligand>
</feature>
<keyword evidence="4 6" id="KW-0418">Kinase</keyword>
<evidence type="ECO:0000313" key="9">
    <source>
        <dbReference type="Proteomes" id="UP000642107"/>
    </source>
</evidence>
<comment type="caution">
    <text evidence="8">The sequence shown here is derived from an EMBL/GenBank/DDBJ whole genome shotgun (WGS) entry which is preliminary data.</text>
</comment>
<keyword evidence="6" id="KW-0963">Cytoplasm</keyword>
<comment type="catalytic activity">
    <reaction evidence="6">
        <text>acetate + ATP = acetyl phosphate + ADP</text>
        <dbReference type="Rhea" id="RHEA:11352"/>
        <dbReference type="ChEBI" id="CHEBI:22191"/>
        <dbReference type="ChEBI" id="CHEBI:30089"/>
        <dbReference type="ChEBI" id="CHEBI:30616"/>
        <dbReference type="ChEBI" id="CHEBI:456216"/>
        <dbReference type="EC" id="2.7.2.1"/>
    </reaction>
</comment>
<name>A0ABR9DP22_9MICO</name>
<feature type="binding site" evidence="6">
    <location>
        <position position="384"/>
    </location>
    <ligand>
        <name>Mg(2+)</name>
        <dbReference type="ChEBI" id="CHEBI:18420"/>
    </ligand>
</feature>
<comment type="pathway">
    <text evidence="6">Metabolic intermediate biosynthesis; acetyl-CoA biosynthesis; acetyl-CoA from acetate: step 1/2.</text>
</comment>
<feature type="site" description="Transition state stabilizer" evidence="6">
    <location>
        <position position="180"/>
    </location>
</feature>
<keyword evidence="5 6" id="KW-0067">ATP-binding</keyword>
<comment type="function">
    <text evidence="6">Catalyzes the formation of acetyl phosphate from acetate and ATP. Can also catalyze the reverse reaction.</text>
</comment>
<dbReference type="SUPFAM" id="SSF53067">
    <property type="entry name" value="Actin-like ATPase domain"/>
    <property type="match status" value="2"/>
</dbReference>
<sequence length="408" mass="43130">MTHPSVLVINAGSSSIKYQLVDTVDGEAIASGVVERIGQSEGIVTHKHAGEQTRLDEPVPDHATGLRRVLDLFAEHGPDIASANVVAVGHRVVQGGSLFSGPTLVTDEVVEQIRSLVPLAPLHNPGHVAGLEVARELLPDVPHVVIFDTAFFQTLPEAAFTYAIDREVAAANQVRRYGFHGTSHDFVSKAAAEFLGRPLADLRQIILHLGNGASVSAVRGGVAVETSMGLTPLEGLVMGTRSGDIDPAVIFHLHRTAGMSVDEIDTLLNKRSGMLGLTGESDFRAIHELVEQGSQDARLALDVYAHRLKKYVGSYLAVLGGVDVITFTAGIGENDDVVRGLALAGLAELGIEIDPVRNAGRKKEPTIISTDASRVTVLVVPTNEELAIAQQSVARVTELAAAPTATPL</sequence>
<dbReference type="EC" id="2.7.2.1" evidence="6"/>
<keyword evidence="3 6" id="KW-0547">Nucleotide-binding</keyword>
<reference evidence="8 9" key="1">
    <citation type="submission" date="2020-09" db="EMBL/GenBank/DDBJ databases">
        <title>Flavimobilis rhizosphaerae sp. nov., isolated from rhizosphere soil of Spartina alterniflora.</title>
        <authorList>
            <person name="Hanqin C."/>
        </authorList>
    </citation>
    <scope>NUCLEOTIDE SEQUENCE [LARGE SCALE GENOMIC DNA]</scope>
    <source>
        <strain evidence="8 9">GY 10621</strain>
    </source>
</reference>
<dbReference type="EMBL" id="JACZDF010000002">
    <property type="protein sequence ID" value="MBD9698872.1"/>
    <property type="molecule type" value="Genomic_DNA"/>
</dbReference>
<feature type="active site" description="Proton donor/acceptor" evidence="6">
    <location>
        <position position="148"/>
    </location>
</feature>
<dbReference type="PROSITE" id="PS01075">
    <property type="entry name" value="ACETATE_KINASE_1"/>
    <property type="match status" value="1"/>
</dbReference>
<evidence type="ECO:0000256" key="2">
    <source>
        <dbReference type="ARBA" id="ARBA00022679"/>
    </source>
</evidence>
<keyword evidence="9" id="KW-1185">Reference proteome</keyword>
<dbReference type="GO" id="GO:0016301">
    <property type="term" value="F:kinase activity"/>
    <property type="evidence" value="ECO:0007669"/>
    <property type="project" value="UniProtKB-KW"/>
</dbReference>
<feature type="binding site" evidence="6">
    <location>
        <position position="10"/>
    </location>
    <ligand>
        <name>Mg(2+)</name>
        <dbReference type="ChEBI" id="CHEBI:18420"/>
    </ligand>
</feature>
<feature type="binding site" evidence="6">
    <location>
        <position position="17"/>
    </location>
    <ligand>
        <name>ATP</name>
        <dbReference type="ChEBI" id="CHEBI:30616"/>
    </ligand>
</feature>
<evidence type="ECO:0000256" key="5">
    <source>
        <dbReference type="ARBA" id="ARBA00022840"/>
    </source>
</evidence>
<evidence type="ECO:0000313" key="8">
    <source>
        <dbReference type="EMBL" id="MBD9698872.1"/>
    </source>
</evidence>
<proteinExistence type="inferred from homology"/>
<dbReference type="Proteomes" id="UP000642107">
    <property type="component" value="Unassembled WGS sequence"/>
</dbReference>
<dbReference type="NCBIfam" id="TIGR00016">
    <property type="entry name" value="ackA"/>
    <property type="match status" value="1"/>
</dbReference>
<dbReference type="InterPro" id="IPR000890">
    <property type="entry name" value="Aliphatic_acid_kin_short-chain"/>
</dbReference>
<dbReference type="PROSITE" id="PS01076">
    <property type="entry name" value="ACETATE_KINASE_2"/>
    <property type="match status" value="1"/>
</dbReference>
<feature type="site" description="Transition state stabilizer" evidence="6">
    <location>
        <position position="241"/>
    </location>
</feature>
<gene>
    <name evidence="6" type="primary">ackA</name>
    <name evidence="8" type="ORF">IGS67_05100</name>
</gene>
<comment type="subunit">
    <text evidence="6">Homodimer.</text>
</comment>
<dbReference type="PANTHER" id="PTHR21060">
    <property type="entry name" value="ACETATE KINASE"/>
    <property type="match status" value="1"/>
</dbReference>
<dbReference type="Gene3D" id="3.30.420.40">
    <property type="match status" value="2"/>
</dbReference>
<dbReference type="PIRSF" id="PIRSF000722">
    <property type="entry name" value="Acetate_prop_kin"/>
    <property type="match status" value="1"/>
</dbReference>
<feature type="binding site" evidence="6">
    <location>
        <begin position="208"/>
        <end position="212"/>
    </location>
    <ligand>
        <name>ATP</name>
        <dbReference type="ChEBI" id="CHEBI:30616"/>
    </ligand>
</feature>
<dbReference type="HAMAP" id="MF_00020">
    <property type="entry name" value="Acetate_kinase"/>
    <property type="match status" value="1"/>
</dbReference>
<evidence type="ECO:0000256" key="3">
    <source>
        <dbReference type="ARBA" id="ARBA00022741"/>
    </source>
</evidence>
<dbReference type="InterPro" id="IPR023865">
    <property type="entry name" value="Aliphatic_acid_kinase_CS"/>
</dbReference>
<organism evidence="8 9">
    <name type="scientific">Flavimobilis rhizosphaerae</name>
    <dbReference type="NCBI Taxonomy" id="2775421"/>
    <lineage>
        <taxon>Bacteria</taxon>
        <taxon>Bacillati</taxon>
        <taxon>Actinomycetota</taxon>
        <taxon>Actinomycetes</taxon>
        <taxon>Micrococcales</taxon>
        <taxon>Jonesiaceae</taxon>
        <taxon>Flavimobilis</taxon>
    </lineage>
</organism>
<dbReference type="PRINTS" id="PR00471">
    <property type="entry name" value="ACETATEKNASE"/>
</dbReference>
<evidence type="ECO:0000256" key="1">
    <source>
        <dbReference type="ARBA" id="ARBA00008748"/>
    </source>
</evidence>
<accession>A0ABR9DP22</accession>
<keyword evidence="6" id="KW-0460">Magnesium</keyword>
<protein>
    <recommendedName>
        <fullName evidence="6">Acetate kinase</fullName>
        <ecNumber evidence="6">2.7.2.1</ecNumber>
    </recommendedName>
    <alternativeName>
        <fullName evidence="6">Acetokinase</fullName>
    </alternativeName>
</protein>
<dbReference type="RefSeq" id="WP_192278483.1">
    <property type="nucleotide sequence ID" value="NZ_JACZDF010000002.1"/>
</dbReference>
<comment type="similarity">
    <text evidence="1 6 7">Belongs to the acetokinase family.</text>
</comment>
<keyword evidence="6" id="KW-0479">Metal-binding</keyword>
<evidence type="ECO:0000256" key="4">
    <source>
        <dbReference type="ARBA" id="ARBA00022777"/>
    </source>
</evidence>
<feature type="binding site" evidence="6">
    <location>
        <begin position="282"/>
        <end position="284"/>
    </location>
    <ligand>
        <name>ATP</name>
        <dbReference type="ChEBI" id="CHEBI:30616"/>
    </ligand>
</feature>
<feature type="binding site" evidence="6">
    <location>
        <begin position="330"/>
        <end position="334"/>
    </location>
    <ligand>
        <name>ATP</name>
        <dbReference type="ChEBI" id="CHEBI:30616"/>
    </ligand>
</feature>
<dbReference type="CDD" id="cd24010">
    <property type="entry name" value="ASKHA_NBD_AcK_PK"/>
    <property type="match status" value="1"/>
</dbReference>